<reference evidence="1 2" key="1">
    <citation type="submission" date="2024-09" db="EMBL/GenBank/DDBJ databases">
        <title>Nodulacao em especies de Leguminosae Basais da Amazonia e Caracterizacao dos Rizobios e Bacterias Associadas aos Nodulos.</title>
        <authorList>
            <person name="Jambeiro I.C.A."/>
            <person name="Lopes I.S."/>
            <person name="Aguiar E.R.G.R."/>
            <person name="Santos A.F.J."/>
            <person name="Dos Santos J.M.F."/>
            <person name="Gross E."/>
        </authorList>
    </citation>
    <scope>NUCLEOTIDE SEQUENCE [LARGE SCALE GENOMIC DNA]</scope>
    <source>
        <strain evidence="1 2">BRUESC1165</strain>
    </source>
</reference>
<evidence type="ECO:0000313" key="2">
    <source>
        <dbReference type="Proteomes" id="UP001593940"/>
    </source>
</evidence>
<protein>
    <submittedName>
        <fullName evidence="1">Uncharacterized protein</fullName>
    </submittedName>
</protein>
<dbReference type="EMBL" id="JBHOMY010000114">
    <property type="protein sequence ID" value="MFC1459456.1"/>
    <property type="molecule type" value="Genomic_DNA"/>
</dbReference>
<name>A0ABV6YDZ2_9HYPH</name>
<proteinExistence type="predicted"/>
<dbReference type="Proteomes" id="UP001593940">
    <property type="component" value="Unassembled WGS sequence"/>
</dbReference>
<organism evidence="1 2">
    <name type="scientific">Microvirga arabica</name>
    <dbReference type="NCBI Taxonomy" id="1128671"/>
    <lineage>
        <taxon>Bacteria</taxon>
        <taxon>Pseudomonadati</taxon>
        <taxon>Pseudomonadota</taxon>
        <taxon>Alphaproteobacteria</taxon>
        <taxon>Hyphomicrobiales</taxon>
        <taxon>Methylobacteriaceae</taxon>
        <taxon>Microvirga</taxon>
    </lineage>
</organism>
<evidence type="ECO:0000313" key="1">
    <source>
        <dbReference type="EMBL" id="MFC1459456.1"/>
    </source>
</evidence>
<gene>
    <name evidence="1" type="ORF">ACETIH_22710</name>
</gene>
<accession>A0ABV6YDZ2</accession>
<dbReference type="RefSeq" id="WP_377031102.1">
    <property type="nucleotide sequence ID" value="NZ_JBHOMY010000114.1"/>
</dbReference>
<keyword evidence="2" id="KW-1185">Reference proteome</keyword>
<comment type="caution">
    <text evidence="1">The sequence shown here is derived from an EMBL/GenBank/DDBJ whole genome shotgun (WGS) entry which is preliminary data.</text>
</comment>
<sequence>MSEWHQRDHVSMTEEKLVRAVHILADIVETNSPAFRPLYHDLRQQLTDLCLQQQAEAAANARAAQDSSKVA</sequence>